<name>A0A0A3IXV9_9BACL</name>
<dbReference type="InterPro" id="IPR012902">
    <property type="entry name" value="N_methyl_site"/>
</dbReference>
<organism evidence="4 5">
    <name type="scientific">Ureibacillus manganicus DSM 26584</name>
    <dbReference type="NCBI Taxonomy" id="1384049"/>
    <lineage>
        <taxon>Bacteria</taxon>
        <taxon>Bacillati</taxon>
        <taxon>Bacillota</taxon>
        <taxon>Bacilli</taxon>
        <taxon>Bacillales</taxon>
        <taxon>Caryophanaceae</taxon>
        <taxon>Ureibacillus</taxon>
    </lineage>
</organism>
<dbReference type="GO" id="GO:0030420">
    <property type="term" value="P:establishment of competence for transformation"/>
    <property type="evidence" value="ECO:0007669"/>
    <property type="project" value="UniProtKB-KW"/>
</dbReference>
<protein>
    <recommendedName>
        <fullName evidence="6">Prepilin-type N-terminal cleavage/methylation domain-containing protein</fullName>
    </recommendedName>
</protein>
<gene>
    <name evidence="4" type="ORF">CD29_06020</name>
</gene>
<reference evidence="4 5" key="1">
    <citation type="submission" date="2014-02" db="EMBL/GenBank/DDBJ databases">
        <title>Draft genome sequence of Lysinibacillus manganicus DSM 26584T.</title>
        <authorList>
            <person name="Zhang F."/>
            <person name="Wang G."/>
            <person name="Zhang L."/>
        </authorList>
    </citation>
    <scope>NUCLEOTIDE SEQUENCE [LARGE SCALE GENOMIC DNA]</scope>
    <source>
        <strain evidence="4 5">DSM 26584</strain>
    </source>
</reference>
<evidence type="ECO:0008006" key="6">
    <source>
        <dbReference type="Google" id="ProtNLM"/>
    </source>
</evidence>
<dbReference type="STRING" id="1384049.CD29_06020"/>
<proteinExistence type="predicted"/>
<dbReference type="EMBL" id="JPVN01000005">
    <property type="protein sequence ID" value="KGR79652.1"/>
    <property type="molecule type" value="Genomic_DNA"/>
</dbReference>
<evidence type="ECO:0000256" key="3">
    <source>
        <dbReference type="SAM" id="Phobius"/>
    </source>
</evidence>
<keyword evidence="5" id="KW-1185">Reference proteome</keyword>
<keyword evidence="3" id="KW-0812">Transmembrane</keyword>
<dbReference type="Proteomes" id="UP000030416">
    <property type="component" value="Unassembled WGS sequence"/>
</dbReference>
<evidence type="ECO:0000313" key="5">
    <source>
        <dbReference type="Proteomes" id="UP000030416"/>
    </source>
</evidence>
<accession>A0A0A3IXV9</accession>
<dbReference type="AlphaFoldDB" id="A0A0A3IXV9"/>
<comment type="subcellular location">
    <subcellularLocation>
        <location evidence="1">Cell surface</location>
    </subcellularLocation>
</comment>
<dbReference type="PROSITE" id="PS00409">
    <property type="entry name" value="PROKAR_NTER_METHYL"/>
    <property type="match status" value="1"/>
</dbReference>
<keyword evidence="2" id="KW-0178">Competence</keyword>
<comment type="caution">
    <text evidence="4">The sequence shown here is derived from an EMBL/GenBank/DDBJ whole genome shotgun (WGS) entry which is preliminary data.</text>
</comment>
<dbReference type="GO" id="GO:0009986">
    <property type="term" value="C:cell surface"/>
    <property type="evidence" value="ECO:0007669"/>
    <property type="project" value="UniProtKB-SubCell"/>
</dbReference>
<keyword evidence="3" id="KW-1133">Transmembrane helix</keyword>
<dbReference type="Pfam" id="PF07963">
    <property type="entry name" value="N_methyl"/>
    <property type="match status" value="1"/>
</dbReference>
<keyword evidence="3" id="KW-0472">Membrane</keyword>
<dbReference type="OrthoDB" id="2970736at2"/>
<dbReference type="RefSeq" id="WP_036184026.1">
    <property type="nucleotide sequence ID" value="NZ_AVDA01000005.1"/>
</dbReference>
<evidence type="ECO:0000313" key="4">
    <source>
        <dbReference type="EMBL" id="KGR79652.1"/>
    </source>
</evidence>
<sequence>MTLKKSIDHSSGISLLEVLVSIVILSLIFLSFFYLFIQSAKTTKSSETIIDSTYVAQSEMEQMYYLSSNIVLGQLVTGVESLDHCNDTNPANRPATKYCYHKISQTSGKTVFDKYDFETDQYIKLTLKQHTIATNSNFIRILIQVFEEKDGLLKAQMENTIEWSDGS</sequence>
<feature type="transmembrane region" description="Helical" evidence="3">
    <location>
        <begin position="12"/>
        <end position="37"/>
    </location>
</feature>
<evidence type="ECO:0000256" key="2">
    <source>
        <dbReference type="ARBA" id="ARBA00023287"/>
    </source>
</evidence>
<evidence type="ECO:0000256" key="1">
    <source>
        <dbReference type="ARBA" id="ARBA00004241"/>
    </source>
</evidence>
<dbReference type="eggNOG" id="COG4967">
    <property type="taxonomic scope" value="Bacteria"/>
</dbReference>